<feature type="domain" description="SAF" evidence="1">
    <location>
        <begin position="49"/>
        <end position="120"/>
    </location>
</feature>
<proteinExistence type="predicted"/>
<dbReference type="AlphaFoldDB" id="A0A2T4YXN7"/>
<dbReference type="CDD" id="cd11614">
    <property type="entry name" value="SAF_CpaB_FlgA_like"/>
    <property type="match status" value="1"/>
</dbReference>
<evidence type="ECO:0000313" key="2">
    <source>
        <dbReference type="EMBL" id="PTM51095.1"/>
    </source>
</evidence>
<dbReference type="InterPro" id="IPR013974">
    <property type="entry name" value="SAF"/>
</dbReference>
<sequence length="282" mass="29091">MRLKPAQIVVIAIALVSGGIAAMMLGDRRAPEPVAQPQVAAPAPQIATVEVLVASNDLPLGKIILPADVSWRRWPEEAGTGSFVVRRTGDAGTAALDEVVGSIVRTTFAAGEPIRPARLVKGNRGFMSAILTPGMRAIAAPIDDPSRGAGAFILPNDRVDVILARRINNQAAQAEGITHATSTVLRNVRVLAVDQTVEERGGEKTIVGRTATLELTSAQAETLALARELGTLSLSLRSLADASASNLAGEGAGNGEALFGGGEGRITIVRHGVRSAGGQGPE</sequence>
<protein>
    <submittedName>
        <fullName evidence="2">Pilus assembly protein CpaB</fullName>
    </submittedName>
</protein>
<comment type="caution">
    <text evidence="2">The sequence shown here is derived from an EMBL/GenBank/DDBJ whole genome shotgun (WGS) entry which is preliminary data.</text>
</comment>
<evidence type="ECO:0000313" key="3">
    <source>
        <dbReference type="Proteomes" id="UP000241808"/>
    </source>
</evidence>
<dbReference type="Proteomes" id="UP000241808">
    <property type="component" value="Unassembled WGS sequence"/>
</dbReference>
<organism evidence="2 3">
    <name type="scientific">Phreatobacter oligotrophus</name>
    <dbReference type="NCBI Taxonomy" id="1122261"/>
    <lineage>
        <taxon>Bacteria</taxon>
        <taxon>Pseudomonadati</taxon>
        <taxon>Pseudomonadota</taxon>
        <taxon>Alphaproteobacteria</taxon>
        <taxon>Hyphomicrobiales</taxon>
        <taxon>Phreatobacteraceae</taxon>
        <taxon>Phreatobacter</taxon>
    </lineage>
</organism>
<reference evidence="2 3" key="1">
    <citation type="submission" date="2018-04" db="EMBL/GenBank/DDBJ databases">
        <title>Genomic Encyclopedia of Archaeal and Bacterial Type Strains, Phase II (KMG-II): from individual species to whole genera.</title>
        <authorList>
            <person name="Goeker M."/>
        </authorList>
    </citation>
    <scope>NUCLEOTIDE SEQUENCE [LARGE SCALE GENOMIC DNA]</scope>
    <source>
        <strain evidence="2 3">DSM 25521</strain>
    </source>
</reference>
<dbReference type="SMART" id="SM00858">
    <property type="entry name" value="SAF"/>
    <property type="match status" value="1"/>
</dbReference>
<evidence type="ECO:0000259" key="1">
    <source>
        <dbReference type="SMART" id="SM00858"/>
    </source>
</evidence>
<keyword evidence="3" id="KW-1185">Reference proteome</keyword>
<name>A0A2T4YXN7_9HYPH</name>
<gene>
    <name evidence="2" type="ORF">C8P69_11123</name>
</gene>
<dbReference type="RefSeq" id="WP_108179214.1">
    <property type="nucleotide sequence ID" value="NZ_PZZL01000011.1"/>
</dbReference>
<dbReference type="OrthoDB" id="163768at2"/>
<dbReference type="InterPro" id="IPR017592">
    <property type="entry name" value="Pilus_assmbl_Flp-typ_CpaB"/>
</dbReference>
<dbReference type="InterPro" id="IPR031571">
    <property type="entry name" value="RcpC_dom"/>
</dbReference>
<dbReference type="Pfam" id="PF16976">
    <property type="entry name" value="RcpC"/>
    <property type="match status" value="1"/>
</dbReference>
<dbReference type="Pfam" id="PF08666">
    <property type="entry name" value="SAF"/>
    <property type="match status" value="1"/>
</dbReference>
<dbReference type="EMBL" id="PZZL01000011">
    <property type="protein sequence ID" value="PTM51095.1"/>
    <property type="molecule type" value="Genomic_DNA"/>
</dbReference>
<dbReference type="NCBIfam" id="TIGR03177">
    <property type="entry name" value="pilus_cpaB"/>
    <property type="match status" value="1"/>
</dbReference>
<accession>A0A2T4YXN7</accession>